<evidence type="ECO:0000313" key="4">
    <source>
        <dbReference type="Proteomes" id="UP000246186"/>
    </source>
</evidence>
<sequence length="74" mass="8052">MLLQCPSNLSIDPMTIDEQIKALKRGNTGDEILTILNAVTGSFKELSNDKELVIAAALPDPGYFIMADGRQVVF</sequence>
<proteinExistence type="predicted"/>
<organism evidence="1 3">
    <name type="scientific">Synechococcus phage S-PM2</name>
    <dbReference type="NCBI Taxonomy" id="238854"/>
    <lineage>
        <taxon>Viruses</taxon>
        <taxon>Duplodnaviria</taxon>
        <taxon>Heunggongvirae</taxon>
        <taxon>Uroviricota</taxon>
        <taxon>Caudoviricetes</taxon>
        <taxon>Pantevenvirales</taxon>
        <taxon>Kyanoviridae</taxon>
        <taxon>Nodensvirus</taxon>
        <taxon>Nodensvirus spm2</taxon>
    </lineage>
</organism>
<dbReference type="EMBL" id="LN828717">
    <property type="protein sequence ID" value="CFW42163.1"/>
    <property type="molecule type" value="Genomic_DNA"/>
</dbReference>
<reference evidence="2" key="4">
    <citation type="submission" date="2015-02" db="EMBL/GenBank/DDBJ databases">
        <authorList>
            <person name="Chooi Y.-H."/>
        </authorList>
    </citation>
    <scope>NUCLEOTIDE SEQUENCE</scope>
</reference>
<dbReference type="GeneID" id="3260364"/>
<dbReference type="Proteomes" id="UP000246186">
    <property type="component" value="Genome"/>
</dbReference>
<dbReference type="KEGG" id="vg:3260364"/>
<reference evidence="1 3" key="1">
    <citation type="journal article" date="2004" name="Proc. Natl. Acad. Sci. U.S.A.">
        <title>Genetic organization of the psbAD region in phages infecting marine Synechococcus strains.</title>
        <authorList>
            <person name="Millard A."/>
            <person name="Clokie M.R."/>
            <person name="Shub D.A."/>
            <person name="Mann N.H."/>
        </authorList>
    </citation>
    <scope>NUCLEOTIDE SEQUENCE [LARGE SCALE GENOMIC DNA]</scope>
</reference>
<gene>
    <name evidence="2" type="ORF">S-PM2d055</name>
    <name evidence="1" type="ORF">S-PM2p055</name>
</gene>
<keyword evidence="3" id="KW-1185">Reference proteome</keyword>
<evidence type="ECO:0000313" key="1">
    <source>
        <dbReference type="EMBL" id="CAF34119.1"/>
    </source>
</evidence>
<accession>Q5GQY1</accession>
<protein>
    <submittedName>
        <fullName evidence="1">Hypothetical-Protein / belonging to T4-LIKE GC: 799</fullName>
    </submittedName>
</protein>
<reference evidence="2 4" key="3">
    <citation type="journal article" date="2015" name="PLoS ONE">
        <title>Spontaneous Deletion of an "ORFanage" Region Facilitates Host Adaptation in a "Photosynthetic" Cyanophage.</title>
        <authorList>
            <person name="Puxty R.J."/>
            <person name="Perez-Sepulveda B."/>
            <person name="Rihtman B."/>
            <person name="Evans D.J."/>
            <person name="Millard A.D."/>
            <person name="Scanlan D.J."/>
        </authorList>
    </citation>
    <scope>NUCLEOTIDE SEQUENCE [LARGE SCALE GENOMIC DNA]</scope>
</reference>
<reference evidence="1 3" key="2">
    <citation type="journal article" date="2005" name="J. Bacteriol.">
        <title>The genome of S-PM2, a 'photosynthetic' T4-type bacteriophage that infects marine Synechococcus strains.</title>
        <authorList>
            <person name="Mann N.H."/>
            <person name="Clokie M.R."/>
            <person name="Millard A."/>
            <person name="Cook A."/>
            <person name="Wilson W.H."/>
            <person name="Wheatley P.J."/>
            <person name="Letarov A."/>
            <person name="Krisch H.M."/>
        </authorList>
    </citation>
    <scope>NUCLEOTIDE SEQUENCE</scope>
</reference>
<evidence type="ECO:0000313" key="3">
    <source>
        <dbReference type="Proteomes" id="UP000000994"/>
    </source>
</evidence>
<name>Q5GQY1_BPSYP</name>
<evidence type="ECO:0000313" key="2">
    <source>
        <dbReference type="EMBL" id="CFW42163.1"/>
    </source>
</evidence>
<dbReference type="Proteomes" id="UP000000994">
    <property type="component" value="Segment"/>
</dbReference>
<organismHost>
    <name type="scientific">Synechococcus</name>
    <dbReference type="NCBI Taxonomy" id="1129"/>
</organismHost>
<dbReference type="RefSeq" id="YP_195089.1">
    <property type="nucleotide sequence ID" value="NC_006820.1"/>
</dbReference>
<dbReference type="EMBL" id="AJ630128">
    <property type="protein sequence ID" value="CAF34119.1"/>
    <property type="molecule type" value="Genomic_DNA"/>
</dbReference>